<keyword evidence="2" id="KW-1185">Reference proteome</keyword>
<dbReference type="RefSeq" id="WP_255890335.1">
    <property type="nucleotide sequence ID" value="NZ_JAFMZM010000003.1"/>
</dbReference>
<protein>
    <submittedName>
        <fullName evidence="1">Uncharacterized protein</fullName>
    </submittedName>
</protein>
<sequence>MGHKSGERRSTGASILGQVWSRPLPPEASAELDRFELKLREHGRAIYLSTPITTGEKFLLWRRGHGAELSASDSEYAAELKRQVIDENVRRVRPLHARLSENYPERWIIDPTVLEVEGWAQADYHRFWLEVLSRFVERLVVADGWFYSTGCTLEYAFARARHLPVLDAELRPVEAARAVDLLTLAADQLELAHLSGQTQREVATSLASSNAASLTRLLLKDEKLAALAEEQNVALFASFAPRDLDVRFALGIHPDERVGWSTERAIEHVLAGSRSSSVNVRSFLPGESKSSPFFYGLQSVDRVMDVLRKLAEDGYYTIVNETIDVRDGGVSGVTLGGVMEFGPDDTPRLVEREGTTSLPVAVGRRLLSKVYGVTLEIPSNPDHRYEFSVHPRRVGHRRGHVVTWETEAVVPVELLANTSWPNHFSRMIGDKTFGLLLAQCVGAYVPRTRVVNRRVAPFDFGTATGTGEWWLRTAPAQQTPGRFTSAPVWLDPFELLQSEDRDGIVASVLAQEAVAAEFSGATSMMTDGSFVIEGVAGVGDAFMLGATPPEELPAHVITAVRECLEDITASIGDVRLEWAFDGDAVWVLQMHKLRDALPGGVLSPGEAAAWIDFDPAKGLEVLRSLVEELRGGDRGVRVTGPVGITSHVGDLLRQAGIPGRFA</sequence>
<gene>
    <name evidence="1" type="ORF">ACFQO6_01315</name>
</gene>
<comment type="caution">
    <text evidence="1">The sequence shown here is derived from an EMBL/GenBank/DDBJ whole genome shotgun (WGS) entry which is preliminary data.</text>
</comment>
<proteinExistence type="predicted"/>
<evidence type="ECO:0000313" key="2">
    <source>
        <dbReference type="Proteomes" id="UP001596524"/>
    </source>
</evidence>
<dbReference type="Gene3D" id="3.40.50.10400">
    <property type="entry name" value="Hypothetical protein PA1492"/>
    <property type="match status" value="1"/>
</dbReference>
<accession>A0ABW2MZ45</accession>
<name>A0ABW2MZ45_9ACTN</name>
<organism evidence="1 2">
    <name type="scientific">Nocardioides astragali</name>
    <dbReference type="NCBI Taxonomy" id="1776736"/>
    <lineage>
        <taxon>Bacteria</taxon>
        <taxon>Bacillati</taxon>
        <taxon>Actinomycetota</taxon>
        <taxon>Actinomycetes</taxon>
        <taxon>Propionibacteriales</taxon>
        <taxon>Nocardioidaceae</taxon>
        <taxon>Nocardioides</taxon>
    </lineage>
</organism>
<dbReference type="Proteomes" id="UP001596524">
    <property type="component" value="Unassembled WGS sequence"/>
</dbReference>
<evidence type="ECO:0000313" key="1">
    <source>
        <dbReference type="EMBL" id="MFC7358890.1"/>
    </source>
</evidence>
<reference evidence="2" key="1">
    <citation type="journal article" date="2019" name="Int. J. Syst. Evol. Microbiol.">
        <title>The Global Catalogue of Microorganisms (GCM) 10K type strain sequencing project: providing services to taxonomists for standard genome sequencing and annotation.</title>
        <authorList>
            <consortium name="The Broad Institute Genomics Platform"/>
            <consortium name="The Broad Institute Genome Sequencing Center for Infectious Disease"/>
            <person name="Wu L."/>
            <person name="Ma J."/>
        </authorList>
    </citation>
    <scope>NUCLEOTIDE SEQUENCE [LARGE SCALE GENOMIC DNA]</scope>
    <source>
        <strain evidence="2">FCH27</strain>
    </source>
</reference>
<dbReference type="EMBL" id="JBHTCH010000001">
    <property type="protein sequence ID" value="MFC7358890.1"/>
    <property type="molecule type" value="Genomic_DNA"/>
</dbReference>
<dbReference type="SUPFAM" id="SSF52309">
    <property type="entry name" value="N-(deoxy)ribosyltransferase-like"/>
    <property type="match status" value="1"/>
</dbReference>